<comment type="caution">
    <text evidence="2">The sequence shown here is derived from an EMBL/GenBank/DDBJ whole genome shotgun (WGS) entry which is preliminary data.</text>
</comment>
<sequence>MQSCLEERIQAAIRKLGPGPIAQALAHKHPWAQLKAVAGRPGNNFRWVTADELSQHIEAKASPQFGTSVPKGKDKKKPQKAPRAPAVLQVDPAKLLLSPGSFVNTDGTPLPQISFEEVGALAAGVAFCSSGQATPFLESGKSLSVDSLGLVCVSSLSPEQCGAARVSAVHFPAIYGPTGEAVLLRGSLIQLGDESVQLQQGQIADTDQLDTATCRFTVFRDEAVLDWAAFAQSPIRTLVVGNPGLSLCKDASCSQSCGKFHPSVEEADCFYAEPRAPGGSAPHAGFAVVWLPEADYPKALHVLRTCPQAVALTRLGKRYGVRCREADEQLVHQTLRPGSDFQKIKITAHWHLHPLPFGCQRKHLQGLLKSWAWSARPLQPARGNGEGAAWIVGAAEDPPAWSSHCMWGYLCAGTQSSRHCCSRAPDRHYCFRPYSLILYDDGEEGPSACLARPPPGLPPPAAPASSGTQTKITQLREELSQGMKELQAQNTKFEGWFQTFGQKVTESHNTESHNKVETLQQSFQAQANDVAQLRVEVSRQAEQLPATVQSAVSSLSAELGAQMQQQFQQQHSQLEALLSKKQRSERAQPLLSEPTVTGPAHGIYETARVQIVQVLIEGFPLLFANAYGYSRGHPQATAATEALLKPITKELVFGRVGPRVICGDLNADEDALLQTQIWRQQGWIEIQDLAWQRWGHIPAPTCKAATRRDFLYLFCEVAALCSDSAVLEIYQEHSTVAAKVVIASNAGAVRCWPRPAEIPWNSIALDGLNVSSHVPLPPYPDSSRRFQQHAQLFEQSLNGHVASPGGQLPACCFGRAKFTSPVVKDLQVQASRASRAGDEVLQSDLLSLEVRRWFKQLRRIQSLRQALQRPSYTLSALEYRGNLWACIKNSTVALSPGGCTGHSEWKLDGQTVRIAHLSPGALVLPAITPAQWLSALRKFKPRAARGPDSYARDDLLAMPLPHVQELLLLLSDIEAGAAWPNQLLIGLVTALHKRNGHDSVHGYEPSQTCHAGPVSLHVCHAVQPSALCQRPKSREWKVKK</sequence>
<evidence type="ECO:0008006" key="4">
    <source>
        <dbReference type="Google" id="ProtNLM"/>
    </source>
</evidence>
<dbReference type="EMBL" id="CAJNIZ010019494">
    <property type="protein sequence ID" value="CAE7427176.1"/>
    <property type="molecule type" value="Genomic_DNA"/>
</dbReference>
<organism evidence="2 3">
    <name type="scientific">Symbiodinium pilosum</name>
    <name type="common">Dinoflagellate</name>
    <dbReference type="NCBI Taxonomy" id="2952"/>
    <lineage>
        <taxon>Eukaryota</taxon>
        <taxon>Sar</taxon>
        <taxon>Alveolata</taxon>
        <taxon>Dinophyceae</taxon>
        <taxon>Suessiales</taxon>
        <taxon>Symbiodiniaceae</taxon>
        <taxon>Symbiodinium</taxon>
    </lineage>
</organism>
<name>A0A812RBB8_SYMPI</name>
<feature type="region of interest" description="Disordered" evidence="1">
    <location>
        <begin position="59"/>
        <end position="85"/>
    </location>
</feature>
<feature type="compositionally biased region" description="Pro residues" evidence="1">
    <location>
        <begin position="452"/>
        <end position="462"/>
    </location>
</feature>
<feature type="non-terminal residue" evidence="2">
    <location>
        <position position="1"/>
    </location>
</feature>
<feature type="region of interest" description="Disordered" evidence="1">
    <location>
        <begin position="447"/>
        <end position="469"/>
    </location>
</feature>
<evidence type="ECO:0000313" key="3">
    <source>
        <dbReference type="Proteomes" id="UP000649617"/>
    </source>
</evidence>
<dbReference type="AlphaFoldDB" id="A0A812RBB8"/>
<dbReference type="SUPFAM" id="SSF56219">
    <property type="entry name" value="DNase I-like"/>
    <property type="match status" value="1"/>
</dbReference>
<reference evidence="2" key="1">
    <citation type="submission" date="2021-02" db="EMBL/GenBank/DDBJ databases">
        <authorList>
            <person name="Dougan E. K."/>
            <person name="Rhodes N."/>
            <person name="Thang M."/>
            <person name="Chan C."/>
        </authorList>
    </citation>
    <scope>NUCLEOTIDE SEQUENCE</scope>
</reference>
<dbReference type="Proteomes" id="UP000649617">
    <property type="component" value="Unassembled WGS sequence"/>
</dbReference>
<gene>
    <name evidence="2" type="ORF">SPIL2461_LOCUS10472</name>
</gene>
<proteinExistence type="predicted"/>
<accession>A0A812RBB8</accession>
<protein>
    <recommendedName>
        <fullName evidence="4">Endonuclease/exonuclease/phosphatase domain-containing protein</fullName>
    </recommendedName>
</protein>
<dbReference type="OrthoDB" id="440862at2759"/>
<evidence type="ECO:0000313" key="2">
    <source>
        <dbReference type="EMBL" id="CAE7427176.1"/>
    </source>
</evidence>
<keyword evidence="3" id="KW-1185">Reference proteome</keyword>
<evidence type="ECO:0000256" key="1">
    <source>
        <dbReference type="SAM" id="MobiDB-lite"/>
    </source>
</evidence>
<dbReference type="InterPro" id="IPR036691">
    <property type="entry name" value="Endo/exonu/phosph_ase_sf"/>
</dbReference>